<dbReference type="PANTHER" id="PTHR47584:SF14">
    <property type="entry name" value="L10-INTERACTING MYB DOMAIN-CONTAINING PROTEIN-LIKE"/>
    <property type="match status" value="1"/>
</dbReference>
<dbReference type="AlphaFoldDB" id="A0A2I0JHN5"/>
<comment type="caution">
    <text evidence="3">The sequence shown here is derived from an EMBL/GenBank/DDBJ whole genome shotgun (WGS) entry which is preliminary data.</text>
</comment>
<gene>
    <name evidence="3" type="ORF">CRG98_024145</name>
</gene>
<sequence length="339" mass="39052">MPYFIVQKNRAYGAFRSKGCNHYDLQKQLFSSLVATGALRIFSTDPPPTLKEERRLNEEFLSRGKGKGKGKQHVDLEKGSDESDDLVHVVEPMITESRRRVLKRRLSKTSQMQECMDLFRESYTKQQPQKTPPLIKRSKSVTSPEKLEKNSIEEALEELVKLKSRIPHSLYVKAARAILDPGARRLFMCMSRNASSLGYDNNSINDEPDSRRAFFYMMMQYDQLNDPVPRNRPCRNSALQGRQYIVELLGSDVRCFESFRMEPYVFRNLCDTLRLGCGITDTSRRITVEEQVDMFLLVISHKQYYVVDAGFPNIPRYLAPYKGERLGPTGRKMLAIVVG</sequence>
<dbReference type="Pfam" id="PF26138">
    <property type="entry name" value="DUF8040"/>
    <property type="match status" value="1"/>
</dbReference>
<feature type="domain" description="DUF8040" evidence="2">
    <location>
        <begin position="236"/>
        <end position="303"/>
    </location>
</feature>
<evidence type="ECO:0000313" key="4">
    <source>
        <dbReference type="Proteomes" id="UP000233551"/>
    </source>
</evidence>
<protein>
    <recommendedName>
        <fullName evidence="2">DUF8040 domain-containing protein</fullName>
    </recommendedName>
</protein>
<reference evidence="3 4" key="1">
    <citation type="submission" date="2017-11" db="EMBL/GenBank/DDBJ databases">
        <title>De-novo sequencing of pomegranate (Punica granatum L.) genome.</title>
        <authorList>
            <person name="Akparov Z."/>
            <person name="Amiraslanov A."/>
            <person name="Hajiyeva S."/>
            <person name="Abbasov M."/>
            <person name="Kaur K."/>
            <person name="Hamwieh A."/>
            <person name="Solovyev V."/>
            <person name="Salamov A."/>
            <person name="Braich B."/>
            <person name="Kosarev P."/>
            <person name="Mahmoud A."/>
            <person name="Hajiyev E."/>
            <person name="Babayeva S."/>
            <person name="Izzatullayeva V."/>
            <person name="Mammadov A."/>
            <person name="Mammadov A."/>
            <person name="Sharifova S."/>
            <person name="Ojaghi J."/>
            <person name="Eynullazada K."/>
            <person name="Bayramov B."/>
            <person name="Abdulazimova A."/>
            <person name="Shahmuradov I."/>
        </authorList>
    </citation>
    <scope>NUCLEOTIDE SEQUENCE [LARGE SCALE GENOMIC DNA]</scope>
    <source>
        <strain evidence="4">cv. AG2017</strain>
        <tissue evidence="3">Leaf</tissue>
    </source>
</reference>
<dbReference type="InterPro" id="IPR058353">
    <property type="entry name" value="DUF8040"/>
</dbReference>
<evidence type="ECO:0000256" key="1">
    <source>
        <dbReference type="SAM" id="MobiDB-lite"/>
    </source>
</evidence>
<feature type="region of interest" description="Disordered" evidence="1">
    <location>
        <begin position="123"/>
        <end position="142"/>
    </location>
</feature>
<accession>A0A2I0JHN5</accession>
<proteinExistence type="predicted"/>
<dbReference type="STRING" id="22663.A0A2I0JHN5"/>
<dbReference type="EMBL" id="PGOL01001693">
    <property type="protein sequence ID" value="PKI55533.1"/>
    <property type="molecule type" value="Genomic_DNA"/>
</dbReference>
<organism evidence="3 4">
    <name type="scientific">Punica granatum</name>
    <name type="common">Pomegranate</name>
    <dbReference type="NCBI Taxonomy" id="22663"/>
    <lineage>
        <taxon>Eukaryota</taxon>
        <taxon>Viridiplantae</taxon>
        <taxon>Streptophyta</taxon>
        <taxon>Embryophyta</taxon>
        <taxon>Tracheophyta</taxon>
        <taxon>Spermatophyta</taxon>
        <taxon>Magnoliopsida</taxon>
        <taxon>eudicotyledons</taxon>
        <taxon>Gunneridae</taxon>
        <taxon>Pentapetalae</taxon>
        <taxon>rosids</taxon>
        <taxon>malvids</taxon>
        <taxon>Myrtales</taxon>
        <taxon>Lythraceae</taxon>
        <taxon>Punica</taxon>
    </lineage>
</organism>
<feature type="region of interest" description="Disordered" evidence="1">
    <location>
        <begin position="59"/>
        <end position="79"/>
    </location>
</feature>
<dbReference type="Proteomes" id="UP000233551">
    <property type="component" value="Unassembled WGS sequence"/>
</dbReference>
<dbReference type="InterPro" id="IPR045026">
    <property type="entry name" value="LIMYB"/>
</dbReference>
<dbReference type="PANTHER" id="PTHR47584">
    <property type="match status" value="1"/>
</dbReference>
<keyword evidence="4" id="KW-1185">Reference proteome</keyword>
<name>A0A2I0JHN5_PUNGR</name>
<evidence type="ECO:0000259" key="2">
    <source>
        <dbReference type="Pfam" id="PF26138"/>
    </source>
</evidence>
<evidence type="ECO:0000313" key="3">
    <source>
        <dbReference type="EMBL" id="PKI55533.1"/>
    </source>
</evidence>